<keyword evidence="2" id="KW-1185">Reference proteome</keyword>
<evidence type="ECO:0000313" key="2">
    <source>
        <dbReference type="Proteomes" id="UP001201980"/>
    </source>
</evidence>
<sequence length="126" mass="13820">MDDRTPVQEGGVLGTVQAHSVIDKFNKLADDDGPKVGDTLADEVFAQDRIAYFSALPFRGPEEIRGSRKNAWQVIATRRHKILKVYTSDQDGSDLLFVAHVEMGLRNGKTVDGEFAGRLVVADPHG</sequence>
<comment type="caution">
    <text evidence="1">The sequence shown here is derived from an EMBL/GenBank/DDBJ whole genome shotgun (WGS) entry which is preliminary data.</text>
</comment>
<organism evidence="1 2">
    <name type="scientific">Zalerion maritima</name>
    <dbReference type="NCBI Taxonomy" id="339359"/>
    <lineage>
        <taxon>Eukaryota</taxon>
        <taxon>Fungi</taxon>
        <taxon>Dikarya</taxon>
        <taxon>Ascomycota</taxon>
        <taxon>Pezizomycotina</taxon>
        <taxon>Sordariomycetes</taxon>
        <taxon>Lulworthiomycetidae</taxon>
        <taxon>Lulworthiales</taxon>
        <taxon>Lulworthiaceae</taxon>
        <taxon>Zalerion</taxon>
    </lineage>
</organism>
<evidence type="ECO:0000313" key="1">
    <source>
        <dbReference type="EMBL" id="KAJ2893456.1"/>
    </source>
</evidence>
<dbReference type="SUPFAM" id="SSF54427">
    <property type="entry name" value="NTF2-like"/>
    <property type="match status" value="1"/>
</dbReference>
<dbReference type="Proteomes" id="UP001201980">
    <property type="component" value="Unassembled WGS sequence"/>
</dbReference>
<dbReference type="EMBL" id="JAKWBI020000603">
    <property type="protein sequence ID" value="KAJ2893456.1"/>
    <property type="molecule type" value="Genomic_DNA"/>
</dbReference>
<gene>
    <name evidence="1" type="ORF">MKZ38_008664</name>
</gene>
<accession>A0AAD5RKQ5</accession>
<protein>
    <submittedName>
        <fullName evidence="1">5PTase</fullName>
    </submittedName>
</protein>
<dbReference type="InterPro" id="IPR032710">
    <property type="entry name" value="NTF2-like_dom_sf"/>
</dbReference>
<proteinExistence type="predicted"/>
<name>A0AAD5RKQ5_9PEZI</name>
<reference evidence="1" key="1">
    <citation type="submission" date="2022-07" db="EMBL/GenBank/DDBJ databases">
        <title>Draft genome sequence of Zalerion maritima ATCC 34329, a (micro)plastics degrading marine fungus.</title>
        <authorList>
            <person name="Paco A."/>
            <person name="Goncalves M.F.M."/>
            <person name="Rocha-Santos T.A.P."/>
            <person name="Alves A."/>
        </authorList>
    </citation>
    <scope>NUCLEOTIDE SEQUENCE</scope>
    <source>
        <strain evidence="1">ATCC 34329</strain>
    </source>
</reference>
<dbReference type="AlphaFoldDB" id="A0AAD5RKQ5"/>